<dbReference type="InterPro" id="IPR018962">
    <property type="entry name" value="DUF1995"/>
</dbReference>
<feature type="region of interest" description="Disordered" evidence="2">
    <location>
        <begin position="141"/>
        <end position="175"/>
    </location>
</feature>
<feature type="compositionally biased region" description="Low complexity" evidence="2">
    <location>
        <begin position="280"/>
        <end position="293"/>
    </location>
</feature>
<proteinExistence type="predicted"/>
<dbReference type="AlphaFoldDB" id="A0AAW1SRR9"/>
<dbReference type="Pfam" id="PF09353">
    <property type="entry name" value="DUF1995"/>
    <property type="match status" value="1"/>
</dbReference>
<dbReference type="GO" id="GO:0008270">
    <property type="term" value="F:zinc ion binding"/>
    <property type="evidence" value="ECO:0007669"/>
    <property type="project" value="UniProtKB-KW"/>
</dbReference>
<evidence type="ECO:0000313" key="5">
    <source>
        <dbReference type="Proteomes" id="UP001485043"/>
    </source>
</evidence>
<evidence type="ECO:0000256" key="1">
    <source>
        <dbReference type="PROSITE-ProRule" id="PRU00047"/>
    </source>
</evidence>
<gene>
    <name evidence="4" type="ORF">WJX84_008413</name>
</gene>
<feature type="region of interest" description="Disordered" evidence="2">
    <location>
        <begin position="62"/>
        <end position="86"/>
    </location>
</feature>
<accession>A0AAW1SRR9</accession>
<organism evidence="4 5">
    <name type="scientific">Apatococcus fuscideae</name>
    <dbReference type="NCBI Taxonomy" id="2026836"/>
    <lineage>
        <taxon>Eukaryota</taxon>
        <taxon>Viridiplantae</taxon>
        <taxon>Chlorophyta</taxon>
        <taxon>core chlorophytes</taxon>
        <taxon>Trebouxiophyceae</taxon>
        <taxon>Chlorellales</taxon>
        <taxon>Chlorellaceae</taxon>
        <taxon>Apatococcus</taxon>
    </lineage>
</organism>
<dbReference type="SUPFAM" id="SSF57756">
    <property type="entry name" value="Retrovirus zinc finger-like domains"/>
    <property type="match status" value="1"/>
</dbReference>
<feature type="region of interest" description="Disordered" evidence="2">
    <location>
        <begin position="280"/>
        <end position="309"/>
    </location>
</feature>
<reference evidence="4 5" key="1">
    <citation type="journal article" date="2024" name="Nat. Commun.">
        <title>Phylogenomics reveals the evolutionary origins of lichenization in chlorophyte algae.</title>
        <authorList>
            <person name="Puginier C."/>
            <person name="Libourel C."/>
            <person name="Otte J."/>
            <person name="Skaloud P."/>
            <person name="Haon M."/>
            <person name="Grisel S."/>
            <person name="Petersen M."/>
            <person name="Berrin J.G."/>
            <person name="Delaux P.M."/>
            <person name="Dal Grande F."/>
            <person name="Keller J."/>
        </authorList>
    </citation>
    <scope>NUCLEOTIDE SEQUENCE [LARGE SCALE GENOMIC DNA]</scope>
    <source>
        <strain evidence="4 5">SAG 2523</strain>
    </source>
</reference>
<dbReference type="PROSITE" id="PS50158">
    <property type="entry name" value="ZF_CCHC"/>
    <property type="match status" value="1"/>
</dbReference>
<sequence length="547" mass="59317">MHACSIGLPKTQASYQAESRIPFLGQNSASGSALSAGSVSDIGCHWLRPPCPQPGLRAQLTARANSKGSPPIAVPEAGSSKLPWGARPKLHSADEAENQGTCRRCHGKGYIASEQGIEPCPQCRSPAERSGLKRMVLPAAPDRSQGAQQDTHGGLQATGKGMPQIVQRPRKPRRPFSAEHCEKISEALQDRVYSPKTAEHRERIADSMRRLQADANHKKKLSLALKGRSKACSYCGEVGHQRHHCAKYLNTLPAEERPRSTARRCGLCEPAAAGTAAIAEAAEDSTATSASESSADEDAEQQERISRQGRTIKVSADAKRKYAERTCGFCGEKGHDARNCPQSRSDLDYKVVKGRVKPFKKPISKLEAQKEKPIDALPPKPSDPGQPWVFPLPLDATEVAAQVSFAVEHAYRQGIKNQLVDFPLPAGEAQYGMMGDSQGFAGGVSESFRAARPTVERFLMALKQKDGLQGRLAAEWLNETDCVGAWQSEQLAAVLFPTADSLGELRNIQLDGLDQRLMMVINPQWSTSGQIVSDFGFGQARQDAEKL</sequence>
<dbReference type="Gene3D" id="4.10.60.10">
    <property type="entry name" value="Zinc finger, CCHC-type"/>
    <property type="match status" value="1"/>
</dbReference>
<evidence type="ECO:0000313" key="4">
    <source>
        <dbReference type="EMBL" id="KAK9856780.1"/>
    </source>
</evidence>
<dbReference type="InterPro" id="IPR036875">
    <property type="entry name" value="Znf_CCHC_sf"/>
</dbReference>
<dbReference type="EMBL" id="JALJOV010001004">
    <property type="protein sequence ID" value="KAK9856780.1"/>
    <property type="molecule type" value="Genomic_DNA"/>
</dbReference>
<name>A0AAW1SRR9_9CHLO</name>
<keyword evidence="5" id="KW-1185">Reference proteome</keyword>
<evidence type="ECO:0000256" key="2">
    <source>
        <dbReference type="SAM" id="MobiDB-lite"/>
    </source>
</evidence>
<keyword evidence="1" id="KW-0862">Zinc</keyword>
<dbReference type="InterPro" id="IPR001878">
    <property type="entry name" value="Znf_CCHC"/>
</dbReference>
<comment type="caution">
    <text evidence="4">The sequence shown here is derived from an EMBL/GenBank/DDBJ whole genome shotgun (WGS) entry which is preliminary data.</text>
</comment>
<feature type="non-terminal residue" evidence="4">
    <location>
        <position position="547"/>
    </location>
</feature>
<feature type="domain" description="CCHC-type" evidence="3">
    <location>
        <begin position="327"/>
        <end position="342"/>
    </location>
</feature>
<evidence type="ECO:0000259" key="3">
    <source>
        <dbReference type="PROSITE" id="PS50158"/>
    </source>
</evidence>
<dbReference type="GO" id="GO:0003676">
    <property type="term" value="F:nucleic acid binding"/>
    <property type="evidence" value="ECO:0007669"/>
    <property type="project" value="InterPro"/>
</dbReference>
<dbReference type="Proteomes" id="UP001485043">
    <property type="component" value="Unassembled WGS sequence"/>
</dbReference>
<keyword evidence="1" id="KW-0479">Metal-binding</keyword>
<protein>
    <recommendedName>
        <fullName evidence="3">CCHC-type domain-containing protein</fullName>
    </recommendedName>
</protein>
<keyword evidence="1" id="KW-0863">Zinc-finger</keyword>
<dbReference type="SMART" id="SM00343">
    <property type="entry name" value="ZnF_C2HC"/>
    <property type="match status" value="2"/>
</dbReference>